<dbReference type="Proteomes" id="UP000248066">
    <property type="component" value="Unassembled WGS sequence"/>
</dbReference>
<proteinExistence type="predicted"/>
<feature type="transmembrane region" description="Helical" evidence="1">
    <location>
        <begin position="12"/>
        <end position="32"/>
    </location>
</feature>
<feature type="transmembrane region" description="Helical" evidence="1">
    <location>
        <begin position="85"/>
        <end position="104"/>
    </location>
</feature>
<evidence type="ECO:0000313" key="2">
    <source>
        <dbReference type="EMBL" id="PYZ97463.1"/>
    </source>
</evidence>
<feature type="transmembrane region" description="Helical" evidence="1">
    <location>
        <begin position="38"/>
        <end position="56"/>
    </location>
</feature>
<name>A0A2W0H6G7_9BACI</name>
<organism evidence="2 3">
    <name type="scientific">Alteribacter lacisalsi</name>
    <dbReference type="NCBI Taxonomy" id="2045244"/>
    <lineage>
        <taxon>Bacteria</taxon>
        <taxon>Bacillati</taxon>
        <taxon>Bacillota</taxon>
        <taxon>Bacilli</taxon>
        <taxon>Bacillales</taxon>
        <taxon>Bacillaceae</taxon>
        <taxon>Alteribacter</taxon>
    </lineage>
</organism>
<dbReference type="RefSeq" id="WP_110516569.1">
    <property type="nucleotide sequence ID" value="NZ_PDOF01000001.1"/>
</dbReference>
<sequence>MGKEKIELNIWQECLFGAVIGIIFTGNILLFAQLLQNLLVGVVTGFIVTLGLAYVFNRTVFRRYIKQTDENEMTRTDRKFNMYKTPLIMAPILIVILTPLHYWMNDFTTWSSSLAFSIILLTFTMPGPLIIHYFRMRRKGYRLDNGYFVKEEDTSRQ</sequence>
<reference evidence="2 3" key="1">
    <citation type="submission" date="2017-10" db="EMBL/GenBank/DDBJ databases">
        <title>Bacillus sp. nov., a halophilic bacterium isolated from a Yangshapao Lake.</title>
        <authorList>
            <person name="Wang H."/>
        </authorList>
    </citation>
    <scope>NUCLEOTIDE SEQUENCE [LARGE SCALE GENOMIC DNA]</scope>
    <source>
        <strain evidence="2 3">YSP-3</strain>
    </source>
</reference>
<keyword evidence="1" id="KW-0472">Membrane</keyword>
<feature type="transmembrane region" description="Helical" evidence="1">
    <location>
        <begin position="110"/>
        <end position="134"/>
    </location>
</feature>
<dbReference type="EMBL" id="PDOF01000001">
    <property type="protein sequence ID" value="PYZ97463.1"/>
    <property type="molecule type" value="Genomic_DNA"/>
</dbReference>
<evidence type="ECO:0000313" key="3">
    <source>
        <dbReference type="Proteomes" id="UP000248066"/>
    </source>
</evidence>
<keyword evidence="3" id="KW-1185">Reference proteome</keyword>
<keyword evidence="1" id="KW-0812">Transmembrane</keyword>
<dbReference type="OrthoDB" id="9838324at2"/>
<keyword evidence="1" id="KW-1133">Transmembrane helix</keyword>
<comment type="caution">
    <text evidence="2">The sequence shown here is derived from an EMBL/GenBank/DDBJ whole genome shotgun (WGS) entry which is preliminary data.</text>
</comment>
<dbReference type="AlphaFoldDB" id="A0A2W0H6G7"/>
<gene>
    <name evidence="2" type="ORF">CR205_02370</name>
</gene>
<protein>
    <submittedName>
        <fullName evidence="2">Uncharacterized protein</fullName>
    </submittedName>
</protein>
<accession>A0A2W0H6G7</accession>
<evidence type="ECO:0000256" key="1">
    <source>
        <dbReference type="SAM" id="Phobius"/>
    </source>
</evidence>